<dbReference type="AlphaFoldDB" id="A0A383C6D8"/>
<dbReference type="SMART" id="SM00306">
    <property type="entry name" value="HintN"/>
    <property type="match status" value="1"/>
</dbReference>
<accession>A0A383C6D8</accession>
<evidence type="ECO:0000313" key="2">
    <source>
        <dbReference type="EMBL" id="SVE27158.1"/>
    </source>
</evidence>
<organism evidence="2">
    <name type="scientific">marine metagenome</name>
    <dbReference type="NCBI Taxonomy" id="408172"/>
    <lineage>
        <taxon>unclassified sequences</taxon>
        <taxon>metagenomes</taxon>
        <taxon>ecological metagenomes</taxon>
    </lineage>
</organism>
<dbReference type="Gene3D" id="2.170.16.10">
    <property type="entry name" value="Hedgehog/Intein (Hint) domain"/>
    <property type="match status" value="2"/>
</dbReference>
<feature type="non-terminal residue" evidence="2">
    <location>
        <position position="1"/>
    </location>
</feature>
<dbReference type="EMBL" id="UINC01205812">
    <property type="protein sequence ID" value="SVE27158.1"/>
    <property type="molecule type" value="Genomic_DNA"/>
</dbReference>
<dbReference type="InterPro" id="IPR036844">
    <property type="entry name" value="Hint_dom_sf"/>
</dbReference>
<feature type="non-terminal residue" evidence="2">
    <location>
        <position position="242"/>
    </location>
</feature>
<name>A0A383C6D8_9ZZZZ</name>
<protein>
    <recommendedName>
        <fullName evidence="1">Hint domain-containing protein</fullName>
    </recommendedName>
</protein>
<reference evidence="2" key="1">
    <citation type="submission" date="2018-05" db="EMBL/GenBank/DDBJ databases">
        <authorList>
            <person name="Lanie J.A."/>
            <person name="Ng W.-L."/>
            <person name="Kazmierczak K.M."/>
            <person name="Andrzejewski T.M."/>
            <person name="Davidsen T.M."/>
            <person name="Wayne K.J."/>
            <person name="Tettelin H."/>
            <person name="Glass J.I."/>
            <person name="Rusch D."/>
            <person name="Podicherti R."/>
            <person name="Tsui H.-C.T."/>
            <person name="Winkler M.E."/>
        </authorList>
    </citation>
    <scope>NUCLEOTIDE SEQUENCE</scope>
</reference>
<proteinExistence type="predicted"/>
<evidence type="ECO:0000259" key="1">
    <source>
        <dbReference type="SMART" id="SM00306"/>
    </source>
</evidence>
<dbReference type="InterPro" id="IPR003587">
    <property type="entry name" value="Hint_dom_N"/>
</dbReference>
<gene>
    <name evidence="2" type="ORF">METZ01_LOCUS480012</name>
</gene>
<dbReference type="CDD" id="cd00081">
    <property type="entry name" value="Hint"/>
    <property type="match status" value="1"/>
</dbReference>
<dbReference type="SUPFAM" id="SSF51294">
    <property type="entry name" value="Hedgehog/intein (Hint) domain"/>
    <property type="match status" value="1"/>
</dbReference>
<sequence>YTGIAGPDWIGFREDFYTSGSAGVTQTLKLKFTANVANTVYPLLDTVKFQRWEGAHMSDTNVTITGKYHDDGQSDGFNDHATRYNTAISKVVEIQDTYGGLAIACFLPGTLILMSDKTTKPIEEINVGDEVMSLDLPGLPDEDLGYLEWKAFTMRPMDDEDLESLVERNQKTAFVENLFYDYMDGYYSINNGYLKVTREHDLFTYADGKWRWNTAKELKEGMQLLNFLGEIVKIDSVEWVEG</sequence>
<feature type="domain" description="Hint" evidence="1">
    <location>
        <begin position="103"/>
        <end position="228"/>
    </location>
</feature>